<dbReference type="InterPro" id="IPR046373">
    <property type="entry name" value="Acyl-CoA_Oxase/DH_mid-dom_sf"/>
</dbReference>
<evidence type="ECO:0000259" key="7">
    <source>
        <dbReference type="Pfam" id="PF02770"/>
    </source>
</evidence>
<dbReference type="InterPro" id="IPR037069">
    <property type="entry name" value="AcylCoA_DH/ox_N_sf"/>
</dbReference>
<feature type="domain" description="Acyl-CoA dehydrogenase/oxidase C-terminal" evidence="6">
    <location>
        <begin position="221"/>
        <end position="369"/>
    </location>
</feature>
<evidence type="ECO:0000256" key="5">
    <source>
        <dbReference type="ARBA" id="ARBA00023002"/>
    </source>
</evidence>
<organism evidence="9">
    <name type="scientific">marine metagenome</name>
    <dbReference type="NCBI Taxonomy" id="408172"/>
    <lineage>
        <taxon>unclassified sequences</taxon>
        <taxon>metagenomes</taxon>
        <taxon>ecological metagenomes</taxon>
    </lineage>
</organism>
<feature type="domain" description="Acyl-CoA oxidase/dehydrogenase middle" evidence="7">
    <location>
        <begin position="114"/>
        <end position="209"/>
    </location>
</feature>
<dbReference type="Gene3D" id="2.40.110.10">
    <property type="entry name" value="Butyryl-CoA Dehydrogenase, subunit A, domain 2"/>
    <property type="match status" value="1"/>
</dbReference>
<dbReference type="Gene3D" id="1.20.140.10">
    <property type="entry name" value="Butyryl-CoA Dehydrogenase, subunit A, domain 3"/>
    <property type="match status" value="1"/>
</dbReference>
<dbReference type="PANTHER" id="PTHR43884">
    <property type="entry name" value="ACYL-COA DEHYDROGENASE"/>
    <property type="match status" value="1"/>
</dbReference>
<accession>A0A381N849</accession>
<evidence type="ECO:0000256" key="2">
    <source>
        <dbReference type="ARBA" id="ARBA00009347"/>
    </source>
</evidence>
<dbReference type="PANTHER" id="PTHR43884:SF12">
    <property type="entry name" value="ISOVALERYL-COA DEHYDROGENASE, MITOCHONDRIAL-RELATED"/>
    <property type="match status" value="1"/>
</dbReference>
<dbReference type="InterPro" id="IPR036250">
    <property type="entry name" value="AcylCo_DH-like_C"/>
</dbReference>
<dbReference type="Gene3D" id="1.10.540.10">
    <property type="entry name" value="Acyl-CoA dehydrogenase/oxidase, N-terminal domain"/>
    <property type="match status" value="1"/>
</dbReference>
<evidence type="ECO:0000259" key="6">
    <source>
        <dbReference type="Pfam" id="PF00441"/>
    </source>
</evidence>
<dbReference type="InterPro" id="IPR006091">
    <property type="entry name" value="Acyl-CoA_Oxase/DH_mid-dom"/>
</dbReference>
<dbReference type="InterPro" id="IPR009100">
    <property type="entry name" value="AcylCoA_DH/oxidase_NM_dom_sf"/>
</dbReference>
<keyword evidence="4" id="KW-0274">FAD</keyword>
<keyword evidence="5" id="KW-0560">Oxidoreductase</keyword>
<dbReference type="EMBL" id="UINC01000133">
    <property type="protein sequence ID" value="SUZ49753.1"/>
    <property type="molecule type" value="Genomic_DNA"/>
</dbReference>
<dbReference type="GO" id="GO:0046359">
    <property type="term" value="P:butyrate catabolic process"/>
    <property type="evidence" value="ECO:0007669"/>
    <property type="project" value="TreeGrafter"/>
</dbReference>
<sequence>MFRDSVRSFVNKEIVPNHEKWEHNGKVDKEMFRKAGSLGFLGMAAPEFCGGGGIQDFRYNSIINEEIQRAGVVGSGMCITLHNDVCLPYFLNYCNEEQTDRWMAGLVNGELMSAIAMTEPAIGSDLASMGTTAIRKGAGYVVNGSKTFITNGINSDLVITAVKTDPSEKHKGISLLVLEEGMEGFERGRNLDKLGMKSQDTAELFFNDVFVPEENVLGGEGAGFLSLVKNLPQERLSIAITGTASAQAAFDWTVDYVTEREAFGQKISSFQNTRFELAEMKTELDMAWVFIDRQIEALNAGELTGEDAAESKWWCTEMQLRTITRCLQLFGGYGFMNEYPIARAYADARVQTIYGGTTEIMKEIIGRQVAGR</sequence>
<dbReference type="Pfam" id="PF00441">
    <property type="entry name" value="Acyl-CoA_dh_1"/>
    <property type="match status" value="1"/>
</dbReference>
<evidence type="ECO:0000256" key="4">
    <source>
        <dbReference type="ARBA" id="ARBA00022827"/>
    </source>
</evidence>
<name>A0A381N849_9ZZZZ</name>
<dbReference type="InterPro" id="IPR009075">
    <property type="entry name" value="AcylCo_DH/oxidase_C"/>
</dbReference>
<comment type="cofactor">
    <cofactor evidence="1">
        <name>FAD</name>
        <dbReference type="ChEBI" id="CHEBI:57692"/>
    </cofactor>
</comment>
<dbReference type="Pfam" id="PF02770">
    <property type="entry name" value="Acyl-CoA_dh_M"/>
    <property type="match status" value="1"/>
</dbReference>
<feature type="domain" description="Acyl-CoA dehydrogenase/oxidase N-terminal" evidence="8">
    <location>
        <begin position="1"/>
        <end position="110"/>
    </location>
</feature>
<dbReference type="GO" id="GO:0003995">
    <property type="term" value="F:acyl-CoA dehydrogenase activity"/>
    <property type="evidence" value="ECO:0007669"/>
    <property type="project" value="InterPro"/>
</dbReference>
<evidence type="ECO:0000313" key="9">
    <source>
        <dbReference type="EMBL" id="SUZ49753.1"/>
    </source>
</evidence>
<dbReference type="SUPFAM" id="SSF56645">
    <property type="entry name" value="Acyl-CoA dehydrogenase NM domain-like"/>
    <property type="match status" value="1"/>
</dbReference>
<reference evidence="9" key="1">
    <citation type="submission" date="2018-05" db="EMBL/GenBank/DDBJ databases">
        <authorList>
            <person name="Lanie J.A."/>
            <person name="Ng W.-L."/>
            <person name="Kazmierczak K.M."/>
            <person name="Andrzejewski T.M."/>
            <person name="Davidsen T.M."/>
            <person name="Wayne K.J."/>
            <person name="Tettelin H."/>
            <person name="Glass J.I."/>
            <person name="Rusch D."/>
            <person name="Podicherti R."/>
            <person name="Tsui H.-C.T."/>
            <person name="Winkler M.E."/>
        </authorList>
    </citation>
    <scope>NUCLEOTIDE SEQUENCE</scope>
</reference>
<protein>
    <recommendedName>
        <fullName evidence="10">Acyl-CoA dehydrogenase</fullName>
    </recommendedName>
</protein>
<dbReference type="SUPFAM" id="SSF47203">
    <property type="entry name" value="Acyl-CoA dehydrogenase C-terminal domain-like"/>
    <property type="match status" value="1"/>
</dbReference>
<evidence type="ECO:0008006" key="10">
    <source>
        <dbReference type="Google" id="ProtNLM"/>
    </source>
</evidence>
<evidence type="ECO:0000259" key="8">
    <source>
        <dbReference type="Pfam" id="PF02771"/>
    </source>
</evidence>
<dbReference type="InterPro" id="IPR013786">
    <property type="entry name" value="AcylCoA_DH/ox_N"/>
</dbReference>
<dbReference type="FunFam" id="1.20.140.10:FF:000001">
    <property type="entry name" value="Acyl-CoA dehydrogenase"/>
    <property type="match status" value="1"/>
</dbReference>
<comment type="similarity">
    <text evidence="2">Belongs to the acyl-CoA dehydrogenase family.</text>
</comment>
<keyword evidence="3" id="KW-0285">Flavoprotein</keyword>
<dbReference type="InterPro" id="IPR006089">
    <property type="entry name" value="Acyl-CoA_DH_CS"/>
</dbReference>
<dbReference type="PROSITE" id="PS00073">
    <property type="entry name" value="ACYL_COA_DH_2"/>
    <property type="match status" value="1"/>
</dbReference>
<evidence type="ECO:0000256" key="1">
    <source>
        <dbReference type="ARBA" id="ARBA00001974"/>
    </source>
</evidence>
<dbReference type="GO" id="GO:0050660">
    <property type="term" value="F:flavin adenine dinucleotide binding"/>
    <property type="evidence" value="ECO:0007669"/>
    <property type="project" value="InterPro"/>
</dbReference>
<dbReference type="FunFam" id="2.40.110.10:FF:000002">
    <property type="entry name" value="Acyl-CoA dehydrogenase fadE12"/>
    <property type="match status" value="1"/>
</dbReference>
<dbReference type="AlphaFoldDB" id="A0A381N849"/>
<dbReference type="GO" id="GO:0033539">
    <property type="term" value="P:fatty acid beta-oxidation using acyl-CoA dehydrogenase"/>
    <property type="evidence" value="ECO:0007669"/>
    <property type="project" value="TreeGrafter"/>
</dbReference>
<dbReference type="GO" id="GO:0005739">
    <property type="term" value="C:mitochondrion"/>
    <property type="evidence" value="ECO:0007669"/>
    <property type="project" value="TreeGrafter"/>
</dbReference>
<evidence type="ECO:0000256" key="3">
    <source>
        <dbReference type="ARBA" id="ARBA00022630"/>
    </source>
</evidence>
<proteinExistence type="inferred from homology"/>
<dbReference type="Pfam" id="PF02771">
    <property type="entry name" value="Acyl-CoA_dh_N"/>
    <property type="match status" value="1"/>
</dbReference>
<gene>
    <name evidence="9" type="ORF">METZ01_LOCUS2607</name>
</gene>